<organism evidence="2 3">
    <name type="scientific">Lederbergia citrea</name>
    <dbReference type="NCBI Taxonomy" id="2833581"/>
    <lineage>
        <taxon>Bacteria</taxon>
        <taxon>Bacillati</taxon>
        <taxon>Bacillota</taxon>
        <taxon>Bacilli</taxon>
        <taxon>Bacillales</taxon>
        <taxon>Bacillaceae</taxon>
        <taxon>Lederbergia</taxon>
    </lineage>
</organism>
<accession>A0A942Z4Y5</accession>
<dbReference type="Proteomes" id="UP000676456">
    <property type="component" value="Unassembled WGS sequence"/>
</dbReference>
<dbReference type="EMBL" id="JAGYPN010000002">
    <property type="protein sequence ID" value="MBS4222885.1"/>
    <property type="molecule type" value="Genomic_DNA"/>
</dbReference>
<evidence type="ECO:0000313" key="3">
    <source>
        <dbReference type="Proteomes" id="UP000676456"/>
    </source>
</evidence>
<proteinExistence type="predicted"/>
<reference evidence="2 3" key="1">
    <citation type="submission" date="2021-05" db="EMBL/GenBank/DDBJ databases">
        <title>Novel Bacillus species.</title>
        <authorList>
            <person name="Liu G."/>
        </authorList>
    </citation>
    <scope>NUCLEOTIDE SEQUENCE [LARGE SCALE GENOMIC DNA]</scope>
    <source>
        <strain evidence="2 3">FJAT-49682</strain>
    </source>
</reference>
<feature type="transmembrane region" description="Helical" evidence="1">
    <location>
        <begin position="73"/>
        <end position="99"/>
    </location>
</feature>
<feature type="transmembrane region" description="Helical" evidence="1">
    <location>
        <begin position="6"/>
        <end position="26"/>
    </location>
</feature>
<keyword evidence="3" id="KW-1185">Reference proteome</keyword>
<dbReference type="Pfam" id="PF14068">
    <property type="entry name" value="YuiB"/>
    <property type="match status" value="1"/>
</dbReference>
<keyword evidence="1" id="KW-0812">Transmembrane</keyword>
<keyword evidence="1" id="KW-1133">Transmembrane helix</keyword>
<comment type="caution">
    <text evidence="2">The sequence shown here is derived from an EMBL/GenBank/DDBJ whole genome shotgun (WGS) entry which is preliminary data.</text>
</comment>
<dbReference type="InterPro" id="IPR025917">
    <property type="entry name" value="YuiB"/>
</dbReference>
<protein>
    <submittedName>
        <fullName evidence="2">YuiB family protein</fullName>
    </submittedName>
</protein>
<feature type="transmembrane region" description="Helical" evidence="1">
    <location>
        <begin position="33"/>
        <end position="53"/>
    </location>
</feature>
<keyword evidence="1" id="KW-0472">Membrane</keyword>
<evidence type="ECO:0000313" key="2">
    <source>
        <dbReference type="EMBL" id="MBS4222885.1"/>
    </source>
</evidence>
<gene>
    <name evidence="2" type="ORF">KHA91_09050</name>
</gene>
<name>A0A942Z4Y5_9BACI</name>
<dbReference type="AlphaFoldDB" id="A0A942Z4Y5"/>
<dbReference type="RefSeq" id="WP_213097944.1">
    <property type="nucleotide sequence ID" value="NZ_JAGYPH010000002.1"/>
</dbReference>
<sequence length="107" mass="11786">MQMAIPVLLISMLLFFVLFFGIGFLLNMLLRMTWIMAIIYPVIAILIIDKVNFSEYFTNPGSSFTSLGKSVSRLAAADITILASGLAGAILSGVTMRVLRAKGYRMF</sequence>
<evidence type="ECO:0000256" key="1">
    <source>
        <dbReference type="SAM" id="Phobius"/>
    </source>
</evidence>